<gene>
    <name evidence="2" type="ORF">Q5P01_002286</name>
</gene>
<organism evidence="2 3">
    <name type="scientific">Channa striata</name>
    <name type="common">Snakehead murrel</name>
    <name type="synonym">Ophicephalus striatus</name>
    <dbReference type="NCBI Taxonomy" id="64152"/>
    <lineage>
        <taxon>Eukaryota</taxon>
        <taxon>Metazoa</taxon>
        <taxon>Chordata</taxon>
        <taxon>Craniata</taxon>
        <taxon>Vertebrata</taxon>
        <taxon>Euteleostomi</taxon>
        <taxon>Actinopterygii</taxon>
        <taxon>Neopterygii</taxon>
        <taxon>Teleostei</taxon>
        <taxon>Neoteleostei</taxon>
        <taxon>Acanthomorphata</taxon>
        <taxon>Anabantaria</taxon>
        <taxon>Anabantiformes</taxon>
        <taxon>Channoidei</taxon>
        <taxon>Channidae</taxon>
        <taxon>Channa</taxon>
    </lineage>
</organism>
<dbReference type="Proteomes" id="UP001187415">
    <property type="component" value="Unassembled WGS sequence"/>
</dbReference>
<sequence length="137" mass="14622">MRPCSLAQCEVAPSGAERDDLFAWPFGCPQHLLGKEHQGQLHRQRVLTAHQPHSKLSGLVVQFLGSHWQQVAVSLGKTLDNITPASLSPTQPISQSVHTQGSVTGQGGGRGEVGKGKNGDLKHEADVDRQTLGYKGG</sequence>
<comment type="caution">
    <text evidence="2">The sequence shown here is derived from an EMBL/GenBank/DDBJ whole genome shotgun (WGS) entry which is preliminary data.</text>
</comment>
<feature type="compositionally biased region" description="Basic and acidic residues" evidence="1">
    <location>
        <begin position="112"/>
        <end position="129"/>
    </location>
</feature>
<proteinExistence type="predicted"/>
<accession>A0AA88NT13</accession>
<evidence type="ECO:0000313" key="3">
    <source>
        <dbReference type="Proteomes" id="UP001187415"/>
    </source>
</evidence>
<name>A0AA88NT13_CHASR</name>
<evidence type="ECO:0000256" key="1">
    <source>
        <dbReference type="SAM" id="MobiDB-lite"/>
    </source>
</evidence>
<dbReference type="EMBL" id="JAUPFM010000001">
    <property type="protein sequence ID" value="KAK2862753.1"/>
    <property type="molecule type" value="Genomic_DNA"/>
</dbReference>
<feature type="compositionally biased region" description="Polar residues" evidence="1">
    <location>
        <begin position="86"/>
        <end position="98"/>
    </location>
</feature>
<feature type="region of interest" description="Disordered" evidence="1">
    <location>
        <begin position="86"/>
        <end position="137"/>
    </location>
</feature>
<protein>
    <submittedName>
        <fullName evidence="2">Uncharacterized protein</fullName>
    </submittedName>
</protein>
<evidence type="ECO:0000313" key="2">
    <source>
        <dbReference type="EMBL" id="KAK2862753.1"/>
    </source>
</evidence>
<reference evidence="2" key="1">
    <citation type="submission" date="2023-07" db="EMBL/GenBank/DDBJ databases">
        <title>Chromosome-level Genome Assembly of Striped Snakehead (Channa striata).</title>
        <authorList>
            <person name="Liu H."/>
        </authorList>
    </citation>
    <scope>NUCLEOTIDE SEQUENCE</scope>
    <source>
        <strain evidence="2">Gz</strain>
        <tissue evidence="2">Muscle</tissue>
    </source>
</reference>
<dbReference type="AlphaFoldDB" id="A0AA88NT13"/>
<keyword evidence="3" id="KW-1185">Reference proteome</keyword>